<comment type="similarity">
    <text evidence="1">Belongs to the F420H(2)-dependent quinone reductase family.</text>
</comment>
<comment type="catalytic activity">
    <reaction evidence="2">
        <text>oxidized coenzyme F420-(gamma-L-Glu)(n) + a quinol + H(+) = reduced coenzyme F420-(gamma-L-Glu)(n) + a quinone</text>
        <dbReference type="Rhea" id="RHEA:39663"/>
        <dbReference type="Rhea" id="RHEA-COMP:12939"/>
        <dbReference type="Rhea" id="RHEA-COMP:14378"/>
        <dbReference type="ChEBI" id="CHEBI:15378"/>
        <dbReference type="ChEBI" id="CHEBI:24646"/>
        <dbReference type="ChEBI" id="CHEBI:132124"/>
        <dbReference type="ChEBI" id="CHEBI:133980"/>
        <dbReference type="ChEBI" id="CHEBI:139511"/>
    </reaction>
</comment>
<dbReference type="Gene3D" id="2.30.110.10">
    <property type="entry name" value="Electron Transport, Fmn-binding Protein, Chain A"/>
    <property type="match status" value="1"/>
</dbReference>
<protein>
    <submittedName>
        <fullName evidence="3">Deazaflavin-dependent oxidoreductase (Nitroreductase family)</fullName>
    </submittedName>
</protein>
<dbReference type="InterPro" id="IPR004378">
    <property type="entry name" value="F420H2_quin_Rdtase"/>
</dbReference>
<keyword evidence="4" id="KW-1185">Reference proteome</keyword>
<dbReference type="Proteomes" id="UP000239895">
    <property type="component" value="Unassembled WGS sequence"/>
</dbReference>
<evidence type="ECO:0000313" key="4">
    <source>
        <dbReference type="Proteomes" id="UP000239895"/>
    </source>
</evidence>
<name>A0ABX5EB26_9MICO</name>
<dbReference type="Pfam" id="PF04075">
    <property type="entry name" value="F420H2_quin_red"/>
    <property type="match status" value="1"/>
</dbReference>
<dbReference type="RefSeq" id="WP_106269246.1">
    <property type="nucleotide sequence ID" value="NZ_PVTX01000010.1"/>
</dbReference>
<dbReference type="PANTHER" id="PTHR39428">
    <property type="entry name" value="F420H(2)-DEPENDENT QUINONE REDUCTASE RV1261C"/>
    <property type="match status" value="1"/>
</dbReference>
<reference evidence="3 4" key="1">
    <citation type="submission" date="2018-03" db="EMBL/GenBank/DDBJ databases">
        <title>Comparative analysis of microorganisms from saline springs in Andes Mountain Range, Colombia.</title>
        <authorList>
            <person name="Rubin E."/>
        </authorList>
    </citation>
    <scope>NUCLEOTIDE SEQUENCE [LARGE SCALE GENOMIC DNA]</scope>
    <source>
        <strain evidence="3 4">CG 23</strain>
    </source>
</reference>
<dbReference type="NCBIfam" id="TIGR00026">
    <property type="entry name" value="hi_GC_TIGR00026"/>
    <property type="match status" value="1"/>
</dbReference>
<dbReference type="PANTHER" id="PTHR39428:SF1">
    <property type="entry name" value="F420H(2)-DEPENDENT QUINONE REDUCTASE RV1261C"/>
    <property type="match status" value="1"/>
</dbReference>
<dbReference type="InterPro" id="IPR012349">
    <property type="entry name" value="Split_barrel_FMN-bd"/>
</dbReference>
<sequence>MATATTTARRPGKFSRWLQHTANARTVDKIRTHGGTRMGMELLVLHTVGRRSGSRRQNPLAYVDDGTGGWVVVASGGGERHPDWYENLLAHPEAAAVEVHGSEPTGITPHVLAGAERDAAWQRLTQAVRSLARYQTKTSRTYPVVRLARR</sequence>
<comment type="caution">
    <text evidence="3">The sequence shown here is derived from an EMBL/GenBank/DDBJ whole genome shotgun (WGS) entry which is preliminary data.</text>
</comment>
<evidence type="ECO:0000256" key="1">
    <source>
        <dbReference type="ARBA" id="ARBA00008710"/>
    </source>
</evidence>
<accession>A0ABX5EB26</accession>
<gene>
    <name evidence="3" type="ORF">BCL65_110131</name>
</gene>
<organism evidence="3 4">
    <name type="scientific">Isoptericola halotolerans</name>
    <dbReference type="NCBI Taxonomy" id="300560"/>
    <lineage>
        <taxon>Bacteria</taxon>
        <taxon>Bacillati</taxon>
        <taxon>Actinomycetota</taxon>
        <taxon>Actinomycetes</taxon>
        <taxon>Micrococcales</taxon>
        <taxon>Promicromonosporaceae</taxon>
        <taxon>Isoptericola</taxon>
    </lineage>
</organism>
<evidence type="ECO:0000313" key="3">
    <source>
        <dbReference type="EMBL" id="PRZ04469.1"/>
    </source>
</evidence>
<evidence type="ECO:0000256" key="2">
    <source>
        <dbReference type="ARBA" id="ARBA00049106"/>
    </source>
</evidence>
<proteinExistence type="inferred from homology"/>
<dbReference type="EMBL" id="PVTX01000010">
    <property type="protein sequence ID" value="PRZ04469.1"/>
    <property type="molecule type" value="Genomic_DNA"/>
</dbReference>